<evidence type="ECO:0000259" key="3">
    <source>
        <dbReference type="SMART" id="SM01007"/>
    </source>
</evidence>
<evidence type="ECO:0000256" key="2">
    <source>
        <dbReference type="SAM" id="MobiDB-lite"/>
    </source>
</evidence>
<dbReference type="InterPro" id="IPR001303">
    <property type="entry name" value="Aldolase_II/adducin_N"/>
</dbReference>
<dbReference type="GO" id="GO:0005856">
    <property type="term" value="C:cytoskeleton"/>
    <property type="evidence" value="ECO:0007669"/>
    <property type="project" value="TreeGrafter"/>
</dbReference>
<dbReference type="EMBL" id="AMPZ03000001">
    <property type="protein sequence ID" value="KAH9595297.1"/>
    <property type="molecule type" value="Genomic_DNA"/>
</dbReference>
<dbReference type="Proteomes" id="UP000471633">
    <property type="component" value="Unassembled WGS sequence"/>
</dbReference>
<dbReference type="GO" id="GO:0005886">
    <property type="term" value="C:plasma membrane"/>
    <property type="evidence" value="ECO:0007669"/>
    <property type="project" value="UniProtKB-SubCell"/>
</dbReference>
<dbReference type="GO" id="GO:0051015">
    <property type="term" value="F:actin filament binding"/>
    <property type="evidence" value="ECO:0007669"/>
    <property type="project" value="TreeGrafter"/>
</dbReference>
<protein>
    <submittedName>
        <fullName evidence="4">Alpha-adducin, variant 2</fullName>
    </submittedName>
</protein>
<name>A0A922LXB0_SCHHA</name>
<reference evidence="4" key="3">
    <citation type="submission" date="2021-06" db="EMBL/GenBank/DDBJ databases">
        <title>Chromosome-level genome assembly for S. haematobium.</title>
        <authorList>
            <person name="Stroehlein A.J."/>
        </authorList>
    </citation>
    <scope>NUCLEOTIDE SEQUENCE</scope>
</reference>
<comment type="caution">
    <text evidence="4">The sequence shown here is derived from an EMBL/GenBank/DDBJ whole genome shotgun (WGS) entry which is preliminary data.</text>
</comment>
<feature type="compositionally biased region" description="Polar residues" evidence="2">
    <location>
        <begin position="464"/>
        <end position="475"/>
    </location>
</feature>
<dbReference type="SUPFAM" id="SSF53639">
    <property type="entry name" value="AraD/HMP-PK domain-like"/>
    <property type="match status" value="1"/>
</dbReference>
<dbReference type="SMART" id="SM01007">
    <property type="entry name" value="Aldolase_II"/>
    <property type="match status" value="1"/>
</dbReference>
<feature type="region of interest" description="Disordered" evidence="2">
    <location>
        <begin position="328"/>
        <end position="351"/>
    </location>
</feature>
<dbReference type="CTD" id="24593110"/>
<feature type="region of interest" description="Disordered" evidence="2">
    <location>
        <begin position="605"/>
        <end position="626"/>
    </location>
</feature>
<evidence type="ECO:0000313" key="4">
    <source>
        <dbReference type="EMBL" id="KAH9595297.1"/>
    </source>
</evidence>
<dbReference type="AlphaFoldDB" id="A0A922LXB0"/>
<reference evidence="4" key="4">
    <citation type="journal article" date="2022" name="PLoS Pathog.">
        <title>Chromosome-level genome of Schistosoma haematobium underpins genome-wide explorations of molecular variation.</title>
        <authorList>
            <person name="Stroehlein A.J."/>
            <person name="Korhonen P.K."/>
            <person name="Lee V.V."/>
            <person name="Ralph S.A."/>
            <person name="Mentink-Kane M."/>
            <person name="You H."/>
            <person name="McManus D.P."/>
            <person name="Tchuente L.T."/>
            <person name="Stothard J.R."/>
            <person name="Kaur P."/>
            <person name="Dudchenko O."/>
            <person name="Aiden E.L."/>
            <person name="Yang B."/>
            <person name="Yang H."/>
            <person name="Emery A.M."/>
            <person name="Webster B.L."/>
            <person name="Brindley P.J."/>
            <person name="Rollinson D."/>
            <person name="Chang B.C.H."/>
            <person name="Gasser R.B."/>
            <person name="Young N.D."/>
        </authorList>
    </citation>
    <scope>NUCLEOTIDE SEQUENCE</scope>
</reference>
<dbReference type="RefSeq" id="XP_051074250.1">
    <property type="nucleotide sequence ID" value="XM_051208849.1"/>
</dbReference>
<evidence type="ECO:0000256" key="1">
    <source>
        <dbReference type="ARBA" id="ARBA00006274"/>
    </source>
</evidence>
<proteinExistence type="inferred from homology"/>
<dbReference type="NCBIfam" id="NF005451">
    <property type="entry name" value="PRK07044.1"/>
    <property type="match status" value="1"/>
</dbReference>
<sequence length="626" mass="68191">MTDFSDNCLSGLSDEEVSLNLKNRLSNHNSTGKNMSSFNRMSGNHKQGGALQQLSSLLGQTMRLENVADLKEVLKSVGTGYQRGLPTIPINDLRGEEAAAYPREDCVLRRSLAALYRLIDMRGWTHSIYNHISARCTTNPNHFLINPFGLLYHEIQASSLVKIDANGNIVDQGSSVLGVNKAGWTLHSALHSARKDINCIIHVHLADVIAVSCLRTGLMSVSPEAIELVSNHGVRYHEYRGILVDETERSSIVKDLGSKAKVLFLRNHGVAVTASSIPEAWYLVKRVIAACQTQMRLMQLGNMTSLLSDLKDSAVQLTDGQADQSEEIGSNVIDQNKNGHTSVNGKAGSDNGDISWTPAELEFEAEMRVLDSAGFRTGHVYRQPNLLRRTHPGSSWPGDTYGDQITAADLLTTDFSTNEFSGVEDLAAAEAAGAEQVSRIVDHVRASRQKNAQRNQWLAKANEPPQNGMVTSSMIDSPRKLSGTKGSGDYRSHPFTLDSPVCSPVRRSEPGSALSCVGRDSHSPAIRSPHDVSDYSIHNGSVSISVDTTASNSLTPNKRINDSCVNKSATLPANVQHLSVMSNSNTLQSVDGDLLNNNVEGSKTLEKKIKKKGSFRMPSFSRKKKH</sequence>
<dbReference type="InterPro" id="IPR036409">
    <property type="entry name" value="Aldolase_II/adducin_N_sf"/>
</dbReference>
<reference evidence="4" key="1">
    <citation type="journal article" date="2012" name="Nat. Genet.">
        <title>Whole-genome sequence of Schistosoma haematobium.</title>
        <authorList>
            <person name="Young N.D."/>
            <person name="Jex A.R."/>
            <person name="Li B."/>
            <person name="Liu S."/>
            <person name="Yang L."/>
            <person name="Xiong Z."/>
            <person name="Li Y."/>
            <person name="Cantacessi C."/>
            <person name="Hall R.S."/>
            <person name="Xu X."/>
            <person name="Chen F."/>
            <person name="Wu X."/>
            <person name="Zerlotini A."/>
            <person name="Oliveira G."/>
            <person name="Hofmann A."/>
            <person name="Zhang G."/>
            <person name="Fang X."/>
            <person name="Kang Y."/>
            <person name="Campbell B.E."/>
            <person name="Loukas A."/>
            <person name="Ranganathan S."/>
            <person name="Rollinson D."/>
            <person name="Rinaldi G."/>
            <person name="Brindley P.J."/>
            <person name="Yang H."/>
            <person name="Wang J."/>
            <person name="Wang J."/>
            <person name="Gasser R.B."/>
        </authorList>
    </citation>
    <scope>NUCLEOTIDE SEQUENCE</scope>
</reference>
<feature type="domain" description="Class II aldolase/adducin N-terminal" evidence="3">
    <location>
        <begin position="110"/>
        <end position="295"/>
    </location>
</feature>
<dbReference type="GeneID" id="24593110"/>
<evidence type="ECO:0000313" key="5">
    <source>
        <dbReference type="Proteomes" id="UP000471633"/>
    </source>
</evidence>
<accession>A0A922LXB0</accession>
<dbReference type="PANTHER" id="PTHR10672:SF3">
    <property type="entry name" value="PROTEIN HU-LI TAI SHAO"/>
    <property type="match status" value="1"/>
</dbReference>
<feature type="region of interest" description="Disordered" evidence="2">
    <location>
        <begin position="452"/>
        <end position="492"/>
    </location>
</feature>
<dbReference type="Pfam" id="PF00596">
    <property type="entry name" value="Aldolase_II"/>
    <property type="match status" value="1"/>
</dbReference>
<organism evidence="4 5">
    <name type="scientific">Schistosoma haematobium</name>
    <name type="common">Blood fluke</name>
    <dbReference type="NCBI Taxonomy" id="6185"/>
    <lineage>
        <taxon>Eukaryota</taxon>
        <taxon>Metazoa</taxon>
        <taxon>Spiralia</taxon>
        <taxon>Lophotrochozoa</taxon>
        <taxon>Platyhelminthes</taxon>
        <taxon>Trematoda</taxon>
        <taxon>Digenea</taxon>
        <taxon>Strigeidida</taxon>
        <taxon>Schistosomatoidea</taxon>
        <taxon>Schistosomatidae</taxon>
        <taxon>Schistosoma</taxon>
    </lineage>
</organism>
<gene>
    <name evidence="4" type="primary">ADD1_1</name>
    <name evidence="4" type="ORF">MS3_00001398</name>
</gene>
<comment type="similarity">
    <text evidence="1">Belongs to the aldolase class II family. Adducin subfamily.</text>
</comment>
<reference evidence="4" key="2">
    <citation type="journal article" date="2019" name="Gigascience">
        <title>High-quality Schistosoma haematobium genome achieved by single-molecule and long-range sequencing.</title>
        <authorList>
            <person name="Stroehlein A.J."/>
            <person name="Korhonen P.K."/>
            <person name="Chong T.M."/>
            <person name="Lim Y.L."/>
            <person name="Chan K.G."/>
            <person name="Webster B."/>
            <person name="Rollinson D."/>
            <person name="Brindley P.J."/>
            <person name="Gasser R.B."/>
            <person name="Young N.D."/>
        </authorList>
    </citation>
    <scope>NUCLEOTIDE SEQUENCE</scope>
</reference>
<dbReference type="InterPro" id="IPR051017">
    <property type="entry name" value="Aldolase-II_Adducin_sf"/>
</dbReference>
<keyword evidence="5" id="KW-1185">Reference proteome</keyword>
<dbReference type="OrthoDB" id="3238794at2759"/>
<dbReference type="GO" id="GO:0014069">
    <property type="term" value="C:postsynaptic density"/>
    <property type="evidence" value="ECO:0007669"/>
    <property type="project" value="TreeGrafter"/>
</dbReference>
<dbReference type="Gene3D" id="3.40.225.10">
    <property type="entry name" value="Class II aldolase/adducin N-terminal domain"/>
    <property type="match status" value="1"/>
</dbReference>
<dbReference type="PANTHER" id="PTHR10672">
    <property type="entry name" value="ADDUCIN"/>
    <property type="match status" value="1"/>
</dbReference>
<feature type="compositionally biased region" description="Polar residues" evidence="2">
    <location>
        <begin position="332"/>
        <end position="344"/>
    </location>
</feature>